<evidence type="ECO:0000256" key="1">
    <source>
        <dbReference type="SAM" id="Phobius"/>
    </source>
</evidence>
<feature type="transmembrane region" description="Helical" evidence="1">
    <location>
        <begin position="6"/>
        <end position="23"/>
    </location>
</feature>
<feature type="transmembrane region" description="Helical" evidence="1">
    <location>
        <begin position="32"/>
        <end position="59"/>
    </location>
</feature>
<organism evidence="2 3">
    <name type="scientific">Actinoplanes lutulentus</name>
    <dbReference type="NCBI Taxonomy" id="1287878"/>
    <lineage>
        <taxon>Bacteria</taxon>
        <taxon>Bacillati</taxon>
        <taxon>Actinomycetota</taxon>
        <taxon>Actinomycetes</taxon>
        <taxon>Micromonosporales</taxon>
        <taxon>Micromonosporaceae</taxon>
        <taxon>Actinoplanes</taxon>
    </lineage>
</organism>
<keyword evidence="1" id="KW-0472">Membrane</keyword>
<gene>
    <name evidence="2" type="ORF">B0I29_105388</name>
</gene>
<protein>
    <submittedName>
        <fullName evidence="2">Uncharacterized protein</fullName>
    </submittedName>
</protein>
<dbReference type="AlphaFoldDB" id="A0A327ZEN5"/>
<name>A0A327ZEN5_9ACTN</name>
<keyword evidence="1" id="KW-0812">Transmembrane</keyword>
<keyword evidence="1" id="KW-1133">Transmembrane helix</keyword>
<dbReference type="RefSeq" id="WP_111649523.1">
    <property type="nucleotide sequence ID" value="NZ_JACHWI010000002.1"/>
</dbReference>
<evidence type="ECO:0000313" key="2">
    <source>
        <dbReference type="EMBL" id="RAK38440.1"/>
    </source>
</evidence>
<dbReference type="Proteomes" id="UP000249341">
    <property type="component" value="Unassembled WGS sequence"/>
</dbReference>
<comment type="caution">
    <text evidence="2">The sequence shown here is derived from an EMBL/GenBank/DDBJ whole genome shotgun (WGS) entry which is preliminary data.</text>
</comment>
<reference evidence="2 3" key="1">
    <citation type="submission" date="2018-06" db="EMBL/GenBank/DDBJ databases">
        <title>Genomic Encyclopedia of Type Strains, Phase III (KMG-III): the genomes of soil and plant-associated and newly described type strains.</title>
        <authorList>
            <person name="Whitman W."/>
        </authorList>
    </citation>
    <scope>NUCLEOTIDE SEQUENCE [LARGE SCALE GENOMIC DNA]</scope>
    <source>
        <strain evidence="2 3">CGMCC 4.7090</strain>
    </source>
</reference>
<keyword evidence="3" id="KW-1185">Reference proteome</keyword>
<evidence type="ECO:0000313" key="3">
    <source>
        <dbReference type="Proteomes" id="UP000249341"/>
    </source>
</evidence>
<proteinExistence type="predicted"/>
<dbReference type="EMBL" id="QLMJ01000005">
    <property type="protein sequence ID" value="RAK38440.1"/>
    <property type="molecule type" value="Genomic_DNA"/>
</dbReference>
<accession>A0A327ZEN5</accession>
<sequence length="62" mass="6409">MSPHQNLLYIAVAACILLALHMVKRILTPMGALLRVAGAVTVVVLALVTAFALVIVSLAGSL</sequence>